<evidence type="ECO:0000256" key="1">
    <source>
        <dbReference type="SAM" id="MobiDB-lite"/>
    </source>
</evidence>
<sequence>MSNVANDPIDDVAEGDVVDVDRGSGSQPYQVVFKSADETPEGTVFTVTFQDTDGETFQQEYPAGTVVARSLESKWESPQSPTQHNG</sequence>
<dbReference type="RefSeq" id="WP_302914929.1">
    <property type="nucleotide sequence ID" value="NZ_JAUMSQ010000119.1"/>
</dbReference>
<feature type="region of interest" description="Disordered" evidence="1">
    <location>
        <begin position="55"/>
        <end position="86"/>
    </location>
</feature>
<evidence type="ECO:0000313" key="2">
    <source>
        <dbReference type="EMBL" id="MDO3637316.1"/>
    </source>
</evidence>
<accession>A0ABT8UJG7</accession>
<dbReference type="Proteomes" id="UP001168823">
    <property type="component" value="Unassembled WGS sequence"/>
</dbReference>
<evidence type="ECO:0008006" key="4">
    <source>
        <dbReference type="Google" id="ProtNLM"/>
    </source>
</evidence>
<comment type="caution">
    <text evidence="2">The sequence shown here is derived from an EMBL/GenBank/DDBJ whole genome shotgun (WGS) entry which is preliminary data.</text>
</comment>
<keyword evidence="3" id="KW-1185">Reference proteome</keyword>
<evidence type="ECO:0000313" key="3">
    <source>
        <dbReference type="Proteomes" id="UP001168823"/>
    </source>
</evidence>
<feature type="compositionally biased region" description="Acidic residues" evidence="1">
    <location>
        <begin position="8"/>
        <end position="18"/>
    </location>
</feature>
<gene>
    <name evidence="2" type="ORF">Q2100_16350</name>
</gene>
<reference evidence="2" key="1">
    <citation type="submission" date="2023-07" db="EMBL/GenBank/DDBJ databases">
        <title>Mycolicibacterium sp. nov., a novel bacterial species.</title>
        <authorList>
            <person name="Cao Y."/>
        </authorList>
    </citation>
    <scope>NUCLEOTIDE SEQUENCE</scope>
    <source>
        <strain evidence="2">KC 300</strain>
    </source>
</reference>
<feature type="region of interest" description="Disordered" evidence="1">
    <location>
        <begin position="1"/>
        <end position="25"/>
    </location>
</feature>
<name>A0ABT8UJG7_9MYCO</name>
<proteinExistence type="predicted"/>
<feature type="compositionally biased region" description="Polar residues" evidence="1">
    <location>
        <begin position="76"/>
        <end position="86"/>
    </location>
</feature>
<dbReference type="EMBL" id="JAUMSQ010000119">
    <property type="protein sequence ID" value="MDO3637316.1"/>
    <property type="molecule type" value="Genomic_DNA"/>
</dbReference>
<protein>
    <recommendedName>
        <fullName evidence="4">Oxidoreductase</fullName>
    </recommendedName>
</protein>
<organism evidence="2 3">
    <name type="scientific">Mycolicibacterium arseniciresistens</name>
    <dbReference type="NCBI Taxonomy" id="3062257"/>
    <lineage>
        <taxon>Bacteria</taxon>
        <taxon>Bacillati</taxon>
        <taxon>Actinomycetota</taxon>
        <taxon>Actinomycetes</taxon>
        <taxon>Mycobacteriales</taxon>
        <taxon>Mycobacteriaceae</taxon>
        <taxon>Mycolicibacterium</taxon>
    </lineage>
</organism>